<keyword evidence="1" id="KW-0472">Membrane</keyword>
<feature type="transmembrane region" description="Helical" evidence="1">
    <location>
        <begin position="303"/>
        <end position="336"/>
    </location>
</feature>
<evidence type="ECO:0000256" key="1">
    <source>
        <dbReference type="SAM" id="Phobius"/>
    </source>
</evidence>
<feature type="transmembrane region" description="Helical" evidence="1">
    <location>
        <begin position="342"/>
        <end position="364"/>
    </location>
</feature>
<name>A0A6J5MP88_9CAUD</name>
<reference evidence="2" key="1">
    <citation type="submission" date="2020-04" db="EMBL/GenBank/DDBJ databases">
        <authorList>
            <person name="Chiriac C."/>
            <person name="Salcher M."/>
            <person name="Ghai R."/>
            <person name="Kavagutti S V."/>
        </authorList>
    </citation>
    <scope>NUCLEOTIDE SEQUENCE</scope>
</reference>
<dbReference type="EMBL" id="LR796498">
    <property type="protein sequence ID" value="CAB4148584.1"/>
    <property type="molecule type" value="Genomic_DNA"/>
</dbReference>
<protein>
    <submittedName>
        <fullName evidence="2">Bacteriophage lambda, GpH, tail tape measure, N-terminal</fullName>
    </submittedName>
</protein>
<proteinExistence type="predicted"/>
<organism evidence="2">
    <name type="scientific">uncultured Caudovirales phage</name>
    <dbReference type="NCBI Taxonomy" id="2100421"/>
    <lineage>
        <taxon>Viruses</taxon>
        <taxon>Duplodnaviria</taxon>
        <taxon>Heunggongvirae</taxon>
        <taxon>Uroviricota</taxon>
        <taxon>Caudoviricetes</taxon>
        <taxon>Peduoviridae</taxon>
        <taxon>Maltschvirus</taxon>
        <taxon>Maltschvirus maltsch</taxon>
    </lineage>
</organism>
<keyword evidence="1" id="KW-1133">Transmembrane helix</keyword>
<accession>A0A6J5MP88</accession>
<evidence type="ECO:0000313" key="2">
    <source>
        <dbReference type="EMBL" id="CAB4148584.1"/>
    </source>
</evidence>
<sequence length="510" mass="53270">MAIGVSIISSFDAKGINKAIRDFKKLDTASGKAAFGLKNLDAGVTSFAKSLGKFAVVGGAVAGVIGKTLVDAALESQKVMRQTEAIIKANGSAANVTAEQVQKLSDQLSLKTGVDDEVIQSSANLLLIFKKVRNETGKGNQIFNRATEAALDLGNVFGSSDAAAKALGRALSDPVKGLTALRRAGVMFDESQKKQIKTMVEQGNLLGAQKMLLDEVESKVGGVAAATATDFDRMKVAVGNVAEDLGTLLLPMLEKVSRFITDKIMPVFTRFADIVGEQGLGAGLKYLGDKGMQAIQDLSGTGALIYGMVAAFTALKVAVTAFTVAQGLATIAAAAFNLTLNATGIGLIVSAVALLVTGLAAAYIKFEGFRKVVNSVVNGVIGYFEFMANVWRQVINTIIRGYNLLPFVDDVALLGEFKFGRIGGKDAPTGADKSRLDVVPMAKGGIVNKPTLAMIGEGGESEAVIPLSKLNQGGNINITIQTGVGDPVAIGREVKRVLDKYATRIGSLAY</sequence>
<keyword evidence="1" id="KW-0812">Transmembrane</keyword>
<gene>
    <name evidence="2" type="ORF">UFOVP526_12</name>
</gene>